<evidence type="ECO:0000313" key="1">
    <source>
        <dbReference type="Proteomes" id="UP000695022"/>
    </source>
</evidence>
<evidence type="ECO:0000313" key="2">
    <source>
        <dbReference type="RefSeq" id="XP_014677837.1"/>
    </source>
</evidence>
<proteinExistence type="predicted"/>
<name>A0ABM1F066_PRICU</name>
<accession>A0ABM1F066</accession>
<gene>
    <name evidence="2" type="primary">LOC106817666</name>
</gene>
<reference evidence="2" key="1">
    <citation type="submission" date="2025-08" db="UniProtKB">
        <authorList>
            <consortium name="RefSeq"/>
        </authorList>
    </citation>
    <scope>IDENTIFICATION</scope>
</reference>
<dbReference type="Proteomes" id="UP000695022">
    <property type="component" value="Unplaced"/>
</dbReference>
<dbReference type="Pfam" id="PF22584">
    <property type="entry name" value="CFAP143"/>
    <property type="match status" value="1"/>
</dbReference>
<dbReference type="PANTHER" id="PTHR15510">
    <property type="entry name" value="SPERM-ASSOCIATED ANTIGEN 8"/>
    <property type="match status" value="1"/>
</dbReference>
<keyword evidence="1" id="KW-1185">Reference proteome</keyword>
<dbReference type="PANTHER" id="PTHR15510:SF5">
    <property type="entry name" value="SPERM-ASSOCIATED ANTIGEN 8"/>
    <property type="match status" value="1"/>
</dbReference>
<dbReference type="RefSeq" id="XP_014677837.1">
    <property type="nucleotide sequence ID" value="XM_014822351.1"/>
</dbReference>
<sequence>MSNAVSHNTGIGKTLLGNWVEELSVSHIEGTTPDKDTHKLGHKGIITSDTWTDFVSTCKADYKVPTQLKPRINVAGTKKERLMKAMYEEVRKEVEAKMNQPPLPTEYMSTTQHAHGIPGFQSTIPVPTKGHLLVDEPVTFWSEHTHRIHGLSSFSSTQDTPFKRNAQFSTPITEVYRKPA</sequence>
<dbReference type="InterPro" id="IPR026124">
    <property type="entry name" value="Sperm-assoc_Ag8"/>
</dbReference>
<organism evidence="1 2">
    <name type="scientific">Priapulus caudatus</name>
    <name type="common">Priapulid worm</name>
    <dbReference type="NCBI Taxonomy" id="37621"/>
    <lineage>
        <taxon>Eukaryota</taxon>
        <taxon>Metazoa</taxon>
        <taxon>Ecdysozoa</taxon>
        <taxon>Scalidophora</taxon>
        <taxon>Priapulida</taxon>
        <taxon>Priapulimorpha</taxon>
        <taxon>Priapulimorphida</taxon>
        <taxon>Priapulidae</taxon>
        <taxon>Priapulus</taxon>
    </lineage>
</organism>
<dbReference type="GeneID" id="106817666"/>
<protein>
    <submittedName>
        <fullName evidence="2">Sperm-associated antigen 8-like</fullName>
    </submittedName>
</protein>